<dbReference type="PATRIC" id="fig|679201.3.peg.399"/>
<dbReference type="STRING" id="679201.HMPREF9334_00397"/>
<dbReference type="AlphaFoldDB" id="G5GMB6"/>
<evidence type="ECO:0008006" key="4">
    <source>
        <dbReference type="Google" id="ProtNLM"/>
    </source>
</evidence>
<dbReference type="RefSeq" id="WP_006691847.1">
    <property type="nucleotide sequence ID" value="NZ_JH376797.1"/>
</dbReference>
<feature type="chain" id="PRO_5038914450" description="P-type conjugative transfer protein TrbJ" evidence="1">
    <location>
        <begin position="23"/>
        <end position="264"/>
    </location>
</feature>
<dbReference type="EMBL" id="ACZM01000003">
    <property type="protein sequence ID" value="EHG22361.1"/>
    <property type="molecule type" value="Genomic_DNA"/>
</dbReference>
<organism evidence="2 3">
    <name type="scientific">Selenomonas infelix ATCC 43532</name>
    <dbReference type="NCBI Taxonomy" id="679201"/>
    <lineage>
        <taxon>Bacteria</taxon>
        <taxon>Bacillati</taxon>
        <taxon>Bacillota</taxon>
        <taxon>Negativicutes</taxon>
        <taxon>Selenomonadales</taxon>
        <taxon>Selenomonadaceae</taxon>
        <taxon>Selenomonas</taxon>
    </lineage>
</organism>
<keyword evidence="3" id="KW-1185">Reference proteome</keyword>
<accession>G5GMB6</accession>
<evidence type="ECO:0000256" key="1">
    <source>
        <dbReference type="SAM" id="SignalP"/>
    </source>
</evidence>
<dbReference type="OrthoDB" id="1664307at2"/>
<evidence type="ECO:0000313" key="2">
    <source>
        <dbReference type="EMBL" id="EHG22361.1"/>
    </source>
</evidence>
<feature type="signal peptide" evidence="1">
    <location>
        <begin position="1"/>
        <end position="22"/>
    </location>
</feature>
<name>G5GMB6_9FIRM</name>
<dbReference type="eggNOG" id="COG5314">
    <property type="taxonomic scope" value="Bacteria"/>
</dbReference>
<reference evidence="2 3" key="1">
    <citation type="submission" date="2011-08" db="EMBL/GenBank/DDBJ databases">
        <title>The Genome Sequence of Selenomonas infelix ATCC 43532.</title>
        <authorList>
            <consortium name="The Broad Institute Genome Sequencing Platform"/>
            <person name="Earl A."/>
            <person name="Ward D."/>
            <person name="Feldgarden M."/>
            <person name="Gevers D."/>
            <person name="Izard J."/>
            <person name="Blanton J.M."/>
            <person name="Baranova O.V."/>
            <person name="Dewhirst F.E."/>
            <person name="Young S.K."/>
            <person name="Zeng Q."/>
            <person name="Gargeya S."/>
            <person name="Fitzgerald M."/>
            <person name="Haas B."/>
            <person name="Abouelleil A."/>
            <person name="Alvarado L."/>
            <person name="Arachchi H.M."/>
            <person name="Berlin A."/>
            <person name="Brown A."/>
            <person name="Chapman S.B."/>
            <person name="Chen Z."/>
            <person name="Dunbar C."/>
            <person name="Freedman E."/>
            <person name="Gearin G."/>
            <person name="Gellesch M."/>
            <person name="Goldberg J."/>
            <person name="Griggs A."/>
            <person name="Gujja S."/>
            <person name="Heiman D."/>
            <person name="Howarth C."/>
            <person name="Larson L."/>
            <person name="Lui A."/>
            <person name="MacDonald P.J.P."/>
            <person name="Montmayeur A."/>
            <person name="Murphy C."/>
            <person name="Neiman D."/>
            <person name="Pearson M."/>
            <person name="Priest M."/>
            <person name="Roberts A."/>
            <person name="Saif S."/>
            <person name="Shea T."/>
            <person name="Shenoy N."/>
            <person name="Sisk P."/>
            <person name="Stolte C."/>
            <person name="Sykes S."/>
            <person name="Wortman J."/>
            <person name="Nusbaum C."/>
            <person name="Birren B."/>
        </authorList>
    </citation>
    <scope>NUCLEOTIDE SEQUENCE [LARGE SCALE GENOMIC DNA]</scope>
    <source>
        <strain evidence="2 3">ATCC 43532</strain>
    </source>
</reference>
<evidence type="ECO:0000313" key="3">
    <source>
        <dbReference type="Proteomes" id="UP000004129"/>
    </source>
</evidence>
<comment type="caution">
    <text evidence="2">The sequence shown here is derived from an EMBL/GenBank/DDBJ whole genome shotgun (WGS) entry which is preliminary data.</text>
</comment>
<keyword evidence="1" id="KW-0732">Signal</keyword>
<dbReference type="HOGENOM" id="CLU_1053337_0_0_9"/>
<protein>
    <recommendedName>
        <fullName evidence="4">P-type conjugative transfer protein TrbJ</fullName>
    </recommendedName>
</protein>
<proteinExistence type="predicted"/>
<dbReference type="Proteomes" id="UP000004129">
    <property type="component" value="Unassembled WGS sequence"/>
</dbReference>
<gene>
    <name evidence="2" type="ORF">HMPREF9334_00397</name>
</gene>
<sequence>MKSKKIAVTVGVAFGIAASFLAMIPSSHRSEAAIAVIDQKNIEEAIKTAIETAKILTTQEKELALMVLNAKKIGPAEIQKIVDTQLGHQKKMLDEKMGQNGVLGRIWRTATNSPDADPLDVAWRDRIGDLQSIINGNTTVYDGIMNERRRQETLTETFKDAAKSAQSTQQTNMDIAKSTQQALENSNKAEGTMQVMQAGNAINANSVMALLQMTKMYSNAVAAEASHYQAENIRRATVEANQQKSAERNIAAGQAALESIKSKK</sequence>